<dbReference type="InterPro" id="IPR044862">
    <property type="entry name" value="Pro_4_hyd_alph_FE2OG_OXY"/>
</dbReference>
<dbReference type="PROSITE" id="PS51471">
    <property type="entry name" value="FE2OG_OXY"/>
    <property type="match status" value="1"/>
</dbReference>
<evidence type="ECO:0000313" key="3">
    <source>
        <dbReference type="EMBL" id="KAK3050420.1"/>
    </source>
</evidence>
<protein>
    <recommendedName>
        <fullName evidence="2">Fe2OG dioxygenase domain-containing protein</fullName>
    </recommendedName>
</protein>
<feature type="region of interest" description="Disordered" evidence="1">
    <location>
        <begin position="1"/>
        <end position="25"/>
    </location>
</feature>
<keyword evidence="4" id="KW-1185">Reference proteome</keyword>
<proteinExistence type="predicted"/>
<dbReference type="InterPro" id="IPR005123">
    <property type="entry name" value="Oxoglu/Fe-dep_dioxygenase_dom"/>
</dbReference>
<comment type="caution">
    <text evidence="3">The sequence shown here is derived from an EMBL/GenBank/DDBJ whole genome shotgun (WGS) entry which is preliminary data.</text>
</comment>
<feature type="region of interest" description="Disordered" evidence="1">
    <location>
        <begin position="304"/>
        <end position="324"/>
    </location>
</feature>
<sequence>MAHHHWTNSEMPIQDTFTSGSGADRHDYHETQLEDILPVDQVVNDTGENLENVDVLETEPPQAIFQRSVLDAFSKALQWQTRKATFTCGGTLPILLTPEGRMKSGELTPILNERFNGQRMMARGVAVRWGSNGAGSALTLPALDAGEGEALQRLIGDCKPATFGRGGEDVYDESYRRAGALDTKDFMTDFCPYESGLVSIIEQYLLPPVAGELEPQVERSKIGEKYGLTFDQEVKIHAAIERRARGRGDFVNSSNVQPCLEELQVAPATTEEMFSLLGQLDKLGSGLTEKADLLDVLAARLSTKAREQGSSTPSREVGPNDPKRKMLSCGLRAELYKLNVYSGPSGVFKAHVDTPRSDMHIGSLVVCLPVPFEGGALAVRHSGREVVYKWGTDKPAIRWAAFYSDCEHEVLEVTSGHRVTLTYNLYLAPGTGLLNGAPKCLDPPSLPLFGHLHKMLAAERFFPKGGYLGIHLAHSYPHTHPRLHQFVPSMLKGSDMALYEVVVAMGLAVVLDPTDKNNLSSEDVIQCLEEMYKKQRKSGGSVTFLSKLKEQKIKDGDLRGEPEYGEDDDHFDVDNLDNWFIFDEDERPSDYDSDEARERCPPKVLALKKRCDARTMITWLGEKGHTEMSETLLAYGNQAELRVRYSSAALIVKIPRWAPRQAQFGIPATKPIY</sequence>
<evidence type="ECO:0000259" key="2">
    <source>
        <dbReference type="PROSITE" id="PS51471"/>
    </source>
</evidence>
<dbReference type="Pfam" id="PF13640">
    <property type="entry name" value="2OG-FeII_Oxy_3"/>
    <property type="match status" value="1"/>
</dbReference>
<dbReference type="PANTHER" id="PTHR33099">
    <property type="entry name" value="FE2OG DIOXYGENASE DOMAIN-CONTAINING PROTEIN"/>
    <property type="match status" value="1"/>
</dbReference>
<feature type="domain" description="Fe2OG dioxygenase" evidence="2">
    <location>
        <begin position="332"/>
        <end position="427"/>
    </location>
</feature>
<feature type="compositionally biased region" description="Polar residues" evidence="1">
    <location>
        <begin position="8"/>
        <end position="21"/>
    </location>
</feature>
<gene>
    <name evidence="3" type="ORF">LTR09_008331</name>
</gene>
<dbReference type="AlphaFoldDB" id="A0AAJ0DAQ3"/>
<reference evidence="3" key="1">
    <citation type="submission" date="2023-04" db="EMBL/GenBank/DDBJ databases">
        <title>Black Yeasts Isolated from many extreme environments.</title>
        <authorList>
            <person name="Coleine C."/>
            <person name="Stajich J.E."/>
            <person name="Selbmann L."/>
        </authorList>
    </citation>
    <scope>NUCLEOTIDE SEQUENCE</scope>
    <source>
        <strain evidence="3">CCFEE 5312</strain>
    </source>
</reference>
<dbReference type="EMBL" id="JAWDJX010000032">
    <property type="protein sequence ID" value="KAK3050420.1"/>
    <property type="molecule type" value="Genomic_DNA"/>
</dbReference>
<evidence type="ECO:0000313" key="4">
    <source>
        <dbReference type="Proteomes" id="UP001271007"/>
    </source>
</evidence>
<dbReference type="PANTHER" id="PTHR33099:SF7">
    <property type="entry name" value="MYND-TYPE DOMAIN-CONTAINING PROTEIN"/>
    <property type="match status" value="1"/>
</dbReference>
<dbReference type="Proteomes" id="UP001271007">
    <property type="component" value="Unassembled WGS sequence"/>
</dbReference>
<accession>A0AAJ0DAQ3</accession>
<dbReference type="Gene3D" id="2.60.120.620">
    <property type="entry name" value="q2cbj1_9rhob like domain"/>
    <property type="match status" value="1"/>
</dbReference>
<organism evidence="3 4">
    <name type="scientific">Extremus antarcticus</name>
    <dbReference type="NCBI Taxonomy" id="702011"/>
    <lineage>
        <taxon>Eukaryota</taxon>
        <taxon>Fungi</taxon>
        <taxon>Dikarya</taxon>
        <taxon>Ascomycota</taxon>
        <taxon>Pezizomycotina</taxon>
        <taxon>Dothideomycetes</taxon>
        <taxon>Dothideomycetidae</taxon>
        <taxon>Mycosphaerellales</taxon>
        <taxon>Extremaceae</taxon>
        <taxon>Extremus</taxon>
    </lineage>
</organism>
<evidence type="ECO:0000256" key="1">
    <source>
        <dbReference type="SAM" id="MobiDB-lite"/>
    </source>
</evidence>
<name>A0AAJ0DAQ3_9PEZI</name>